<feature type="chain" id="PRO_5041411422" description="Pectin acetylesterase" evidence="2">
    <location>
        <begin position="17"/>
        <end position="363"/>
    </location>
</feature>
<reference evidence="3" key="1">
    <citation type="submission" date="2023-08" db="EMBL/GenBank/DDBJ databases">
        <authorList>
            <person name="Chen Y."/>
            <person name="Shah S."/>
            <person name="Dougan E. K."/>
            <person name="Thang M."/>
            <person name="Chan C."/>
        </authorList>
    </citation>
    <scope>NUCLEOTIDE SEQUENCE</scope>
</reference>
<dbReference type="PANTHER" id="PTHR21562:SF67">
    <property type="entry name" value="PECTIN ACETYLESTERASE"/>
    <property type="match status" value="1"/>
</dbReference>
<evidence type="ECO:0000256" key="1">
    <source>
        <dbReference type="SAM" id="MobiDB-lite"/>
    </source>
</evidence>
<feature type="compositionally biased region" description="Basic and acidic residues" evidence="1">
    <location>
        <begin position="354"/>
        <end position="363"/>
    </location>
</feature>
<keyword evidence="2" id="KW-0732">Signal</keyword>
<dbReference type="InterPro" id="IPR004963">
    <property type="entry name" value="PAE/NOTUM"/>
</dbReference>
<dbReference type="GO" id="GO:0016787">
    <property type="term" value="F:hydrolase activity"/>
    <property type="evidence" value="ECO:0007669"/>
    <property type="project" value="InterPro"/>
</dbReference>
<dbReference type="Pfam" id="PF03283">
    <property type="entry name" value="PAE"/>
    <property type="match status" value="1"/>
</dbReference>
<evidence type="ECO:0000256" key="2">
    <source>
        <dbReference type="SAM" id="SignalP"/>
    </source>
</evidence>
<evidence type="ECO:0008006" key="5">
    <source>
        <dbReference type="Google" id="ProtNLM"/>
    </source>
</evidence>
<dbReference type="AlphaFoldDB" id="A0AA36ITL4"/>
<dbReference type="PANTHER" id="PTHR21562">
    <property type="entry name" value="NOTUM-RELATED"/>
    <property type="match status" value="1"/>
</dbReference>
<keyword evidence="4" id="KW-1185">Reference proteome</keyword>
<comment type="caution">
    <text evidence="3">The sequence shown here is derived from an EMBL/GenBank/DDBJ whole genome shotgun (WGS) entry which is preliminary data.</text>
</comment>
<feature type="signal peptide" evidence="2">
    <location>
        <begin position="1"/>
        <end position="16"/>
    </location>
</feature>
<evidence type="ECO:0000313" key="4">
    <source>
        <dbReference type="Proteomes" id="UP001178507"/>
    </source>
</evidence>
<dbReference type="EMBL" id="CAUJNA010002557">
    <property type="protein sequence ID" value="CAJ1393416.1"/>
    <property type="molecule type" value="Genomic_DNA"/>
</dbReference>
<feature type="region of interest" description="Disordered" evidence="1">
    <location>
        <begin position="344"/>
        <end position="363"/>
    </location>
</feature>
<proteinExistence type="predicted"/>
<evidence type="ECO:0000313" key="3">
    <source>
        <dbReference type="EMBL" id="CAJ1393416.1"/>
    </source>
</evidence>
<gene>
    <name evidence="3" type="ORF">EVOR1521_LOCUS18291</name>
</gene>
<name>A0AA36ITL4_9DINO</name>
<organism evidence="3 4">
    <name type="scientific">Effrenium voratum</name>
    <dbReference type="NCBI Taxonomy" id="2562239"/>
    <lineage>
        <taxon>Eukaryota</taxon>
        <taxon>Sar</taxon>
        <taxon>Alveolata</taxon>
        <taxon>Dinophyceae</taxon>
        <taxon>Suessiales</taxon>
        <taxon>Symbiodiniaceae</taxon>
        <taxon>Effrenium</taxon>
    </lineage>
</organism>
<protein>
    <recommendedName>
        <fullName evidence="5">Pectin acetylesterase</fullName>
    </recommendedName>
</protein>
<accession>A0AA36ITL4</accession>
<dbReference type="Proteomes" id="UP001178507">
    <property type="component" value="Unassembled WGS sequence"/>
</dbReference>
<sequence>MRELLFLCLSLAAADFESWSLVLLKDAAQQGAVCLDGSPSGAGCAGARAILFRARLGQWRGRVDHSLPGRWLVQLVNPDFYNWNKVFAVYCDGGSRNSNVEGPVAVGNRSVYFRGHHILLATLESLLAKGVSQAKRFVVGGCSAGGLTVWLHLDFIRSLVPSWVQVLGVPQCGFFMDQPNYKGQEFYTPLYKWVFETMGMIKSPSLHEACLTKYAEDPWKCFMAQYFLPFVQTPFFAVNSFYDSWQLQEILQLPEDCYISQNCTQQQRAAMHRMRDNLVGNLSTAPVTQSFFLYSCVSHCQFLNVDQGFTNLSVGDRTLRGALSAWLHGAAPFRGVEAKDVEPNGNPTCWPKKPKSEERPITI</sequence>